<evidence type="ECO:0000313" key="2">
    <source>
        <dbReference type="WBParaSite" id="HCON_00001820-00001"/>
    </source>
</evidence>
<reference evidence="2" key="1">
    <citation type="submission" date="2020-12" db="UniProtKB">
        <authorList>
            <consortium name="WormBaseParasite"/>
        </authorList>
    </citation>
    <scope>IDENTIFICATION</scope>
    <source>
        <strain evidence="2">MHco3</strain>
    </source>
</reference>
<dbReference type="WBParaSite" id="HCON_00001820-00001">
    <property type="protein sequence ID" value="HCON_00001820-00001"/>
    <property type="gene ID" value="HCON_00001820"/>
</dbReference>
<accession>A0A7I4XRM3</accession>
<protein>
    <submittedName>
        <fullName evidence="2">Tyr recombinase domain-containing protein</fullName>
    </submittedName>
</protein>
<dbReference type="Proteomes" id="UP000025227">
    <property type="component" value="Unplaced"/>
</dbReference>
<evidence type="ECO:0000313" key="1">
    <source>
        <dbReference type="Proteomes" id="UP000025227"/>
    </source>
</evidence>
<sequence>MVKTCIICGRPVHADEVRRSSSARRQNIILMASLSLGGEIERSNVDALVDNACTDNKFFCHTHLVTAAQYISAEMAMAGRRFSHFEDPTAWASTAYVTLADIPPHLVESFNEMKNNDNIVITERDVCTFLNNALRKYHGTPLWPERIEDRLNFDEGASGMISSSAAGLKEGATLLDALQASAKQFDGTLDASDTVCHPSPSFLQTSHSEQKDPVTKGKYYLVKGEKLMQLFRFCPECGEKLRSTKLTAAGTAAIVEYVCGNCCHHTDEQRHWESQERTVRHLKERTLKGNVALSVAALTTGLRYAELELWARQLKLSFLSKAAFLKMLEWTRPAAEDVYCNHLRSVVESVQAFFKEGGGFSLSSSSAYDGLGYSSPKDEKIRENSCTYPTLNISFQRDMRDSRCSSGAPSRASDKLHCDRTFYPIMTHPLYALMASMHANTVRLSEVIGKRKKMKMAHLSKKAKLELNSRDEHEWRDAIFREVLRRRSKALEGNGSNGCV</sequence>
<dbReference type="AlphaFoldDB" id="A0A7I4XRM3"/>
<organism evidence="1 2">
    <name type="scientific">Haemonchus contortus</name>
    <name type="common">Barber pole worm</name>
    <dbReference type="NCBI Taxonomy" id="6289"/>
    <lineage>
        <taxon>Eukaryota</taxon>
        <taxon>Metazoa</taxon>
        <taxon>Ecdysozoa</taxon>
        <taxon>Nematoda</taxon>
        <taxon>Chromadorea</taxon>
        <taxon>Rhabditida</taxon>
        <taxon>Rhabditina</taxon>
        <taxon>Rhabditomorpha</taxon>
        <taxon>Strongyloidea</taxon>
        <taxon>Trichostrongylidae</taxon>
        <taxon>Haemonchus</taxon>
    </lineage>
</organism>
<name>A0A7I4XRM3_HAECO</name>
<dbReference type="OrthoDB" id="5788485at2759"/>
<proteinExistence type="predicted"/>
<keyword evidence="1" id="KW-1185">Reference proteome</keyword>
<dbReference type="OMA" id="PLWPERI"/>